<comment type="caution">
    <text evidence="1">The sequence shown here is derived from an EMBL/GenBank/DDBJ whole genome shotgun (WGS) entry which is preliminary data.</text>
</comment>
<feature type="non-terminal residue" evidence="1">
    <location>
        <position position="1"/>
    </location>
</feature>
<protein>
    <submittedName>
        <fullName evidence="1">Uncharacterized protein</fullName>
    </submittedName>
</protein>
<sequence>GESYLNLKVNEEEETQEDEYIHTPDYYVPTNEETNDENKEFDDEDYNQLYKDVNIRLKVAEHKEKTEGSKQISSVSSEFARKFLNLDNISPVVDEVASMMNVKVHHEESSTQAPPILSVPVTSISESSTVPATTVPPSIQPFTPIP</sequence>
<accession>A0A699UDF2</accession>
<gene>
    <name evidence="1" type="ORF">Tci_891810</name>
</gene>
<reference evidence="1" key="1">
    <citation type="journal article" date="2019" name="Sci. Rep.">
        <title>Draft genome of Tanacetum cinerariifolium, the natural source of mosquito coil.</title>
        <authorList>
            <person name="Yamashiro T."/>
            <person name="Shiraishi A."/>
            <person name="Satake H."/>
            <person name="Nakayama K."/>
        </authorList>
    </citation>
    <scope>NUCLEOTIDE SEQUENCE</scope>
</reference>
<name>A0A699UDF2_TANCI</name>
<evidence type="ECO:0000313" key="1">
    <source>
        <dbReference type="EMBL" id="GFD19841.1"/>
    </source>
</evidence>
<dbReference type="AlphaFoldDB" id="A0A699UDF2"/>
<dbReference type="EMBL" id="BKCJ011317712">
    <property type="protein sequence ID" value="GFD19841.1"/>
    <property type="molecule type" value="Genomic_DNA"/>
</dbReference>
<organism evidence="1">
    <name type="scientific">Tanacetum cinerariifolium</name>
    <name type="common">Dalmatian daisy</name>
    <name type="synonym">Chrysanthemum cinerariifolium</name>
    <dbReference type="NCBI Taxonomy" id="118510"/>
    <lineage>
        <taxon>Eukaryota</taxon>
        <taxon>Viridiplantae</taxon>
        <taxon>Streptophyta</taxon>
        <taxon>Embryophyta</taxon>
        <taxon>Tracheophyta</taxon>
        <taxon>Spermatophyta</taxon>
        <taxon>Magnoliopsida</taxon>
        <taxon>eudicotyledons</taxon>
        <taxon>Gunneridae</taxon>
        <taxon>Pentapetalae</taxon>
        <taxon>asterids</taxon>
        <taxon>campanulids</taxon>
        <taxon>Asterales</taxon>
        <taxon>Asteraceae</taxon>
        <taxon>Asteroideae</taxon>
        <taxon>Anthemideae</taxon>
        <taxon>Anthemidinae</taxon>
        <taxon>Tanacetum</taxon>
    </lineage>
</organism>
<proteinExistence type="predicted"/>